<dbReference type="Gene3D" id="3.30.310.20">
    <property type="entry name" value="DNA-3-methyladenine glycosylase AlkA, N-terminal domain"/>
    <property type="match status" value="1"/>
</dbReference>
<comment type="caution">
    <text evidence="8">The sequence shown here is derived from an EMBL/GenBank/DDBJ whole genome shotgun (WGS) entry which is preliminary data.</text>
</comment>
<dbReference type="InterPro" id="IPR011257">
    <property type="entry name" value="DNA_glycosylase"/>
</dbReference>
<proteinExistence type="inferred from homology"/>
<dbReference type="Pfam" id="PF00730">
    <property type="entry name" value="HhH-GPD"/>
    <property type="match status" value="1"/>
</dbReference>
<dbReference type="EMBL" id="JAEKNS010000091">
    <property type="protein sequence ID" value="MBJ7594924.1"/>
    <property type="molecule type" value="Genomic_DNA"/>
</dbReference>
<dbReference type="PROSITE" id="PS00516">
    <property type="entry name" value="ALKYLBASE_DNA_GLYCOS"/>
    <property type="match status" value="1"/>
</dbReference>
<accession>A0A2W6A375</accession>
<dbReference type="GO" id="GO:0006307">
    <property type="term" value="P:DNA alkylation repair"/>
    <property type="evidence" value="ECO:0007669"/>
    <property type="project" value="TreeGrafter"/>
</dbReference>
<reference evidence="7 10" key="3">
    <citation type="submission" date="2020-10" db="EMBL/GenBank/DDBJ databases">
        <title>Ca. Dormibacterota MAGs.</title>
        <authorList>
            <person name="Montgomery K."/>
        </authorList>
    </citation>
    <scope>NUCLEOTIDE SEQUENCE [LARGE SCALE GENOMIC DNA]</scope>
    <source>
        <strain evidence="7">SC8812_S17_18</strain>
    </source>
</reference>
<sequence>MTTTVFVLHPVAPFRLDLVAWALRRRPTNALDRWDGRSYRRAMATADEVVEAEVGQTGPAENPDLLVRLTGPQAALGSAKDQIGEILSRSLGLGMDLNAFYSLAEQDSLLRSLVTRFRGLHPPRFQSWIEALGNAVSCQQLSLNVGISLLNRLTDRYGKASQNGLRAFPTAEDLARAQSAELRELGFSTRKATVLITLARRLADGDLDLDSLAGADDATVLAELCALDGIGRWSAEYLLLRGFGRLHIFPGDDVGARDKLRRWLSLPEPLDYRGVNHITERWAPYAGLVYFHLLLDSLATSGWVAATPAAETDDG</sequence>
<accession>A0A934JVS6</accession>
<dbReference type="AlphaFoldDB" id="A0A2W6A375"/>
<dbReference type="Gene3D" id="1.10.340.30">
    <property type="entry name" value="Hypothetical protein, domain 2"/>
    <property type="match status" value="1"/>
</dbReference>
<dbReference type="GO" id="GO:0006285">
    <property type="term" value="P:base-excision repair, AP site formation"/>
    <property type="evidence" value="ECO:0007669"/>
    <property type="project" value="TreeGrafter"/>
</dbReference>
<dbReference type="InterPro" id="IPR000035">
    <property type="entry name" value="Alkylbase_DNA_glycsylse_CS"/>
</dbReference>
<comment type="similarity">
    <text evidence="2">Belongs to the alkylbase DNA glycosidase AlkA family.</text>
</comment>
<evidence type="ECO:0000313" key="9">
    <source>
        <dbReference type="Proteomes" id="UP000248724"/>
    </source>
</evidence>
<organism evidence="8 9">
    <name type="scientific">Candidatus Aeolococcus gillhamiae</name>
    <dbReference type="NCBI Taxonomy" id="3127015"/>
    <lineage>
        <taxon>Bacteria</taxon>
        <taxon>Bacillati</taxon>
        <taxon>Candidatus Dormiibacterota</taxon>
        <taxon>Candidatus Dormibacteria</taxon>
        <taxon>Candidatus Aeolococcales</taxon>
        <taxon>Candidatus Aeolococcaceae</taxon>
        <taxon>Candidatus Aeolococcus</taxon>
    </lineage>
</organism>
<dbReference type="PANTHER" id="PTHR43003">
    <property type="entry name" value="DNA-3-METHYLADENINE GLYCOSYLASE"/>
    <property type="match status" value="1"/>
</dbReference>
<keyword evidence="5" id="KW-0234">DNA repair</keyword>
<dbReference type="GO" id="GO:0005737">
    <property type="term" value="C:cytoplasm"/>
    <property type="evidence" value="ECO:0007669"/>
    <property type="project" value="TreeGrafter"/>
</dbReference>
<reference evidence="8 9" key="1">
    <citation type="journal article" date="2017" name="Nature">
        <title>Atmospheric trace gases support primary production in Antarctic desert surface soil.</title>
        <authorList>
            <person name="Ji M."/>
            <person name="Greening C."/>
            <person name="Vanwonterghem I."/>
            <person name="Carere C.R."/>
            <person name="Bay S.K."/>
            <person name="Steen J.A."/>
            <person name="Montgomery K."/>
            <person name="Lines T."/>
            <person name="Beardall J."/>
            <person name="van Dorst J."/>
            <person name="Snape I."/>
            <person name="Stott M.B."/>
            <person name="Hugenholtz P."/>
            <person name="Ferrari B.C."/>
        </authorList>
    </citation>
    <scope>NUCLEOTIDE SEQUENCE [LARGE SCALE GENOMIC DNA]</scope>
    <source>
        <strain evidence="8">RRmetagenome_bin12</strain>
    </source>
</reference>
<evidence type="ECO:0000256" key="2">
    <source>
        <dbReference type="ARBA" id="ARBA00010817"/>
    </source>
</evidence>
<dbReference type="RefSeq" id="WP_337311559.1">
    <property type="nucleotide sequence ID" value="NZ_JAEKNS010000091.1"/>
</dbReference>
<name>A0A2W6A375_9BACT</name>
<keyword evidence="4" id="KW-0227">DNA damage</keyword>
<dbReference type="Proteomes" id="UP000606991">
    <property type="component" value="Unassembled WGS sequence"/>
</dbReference>
<dbReference type="SMART" id="SM00478">
    <property type="entry name" value="ENDO3c"/>
    <property type="match status" value="1"/>
</dbReference>
<evidence type="ECO:0000256" key="5">
    <source>
        <dbReference type="ARBA" id="ARBA00023204"/>
    </source>
</evidence>
<dbReference type="PANTHER" id="PTHR43003:SF5">
    <property type="entry name" value="DNA-3-METHYLADENINE GLYCOSYLASE"/>
    <property type="match status" value="1"/>
</dbReference>
<dbReference type="GO" id="GO:0008725">
    <property type="term" value="F:DNA-3-methyladenine glycosylase activity"/>
    <property type="evidence" value="ECO:0007669"/>
    <property type="project" value="TreeGrafter"/>
</dbReference>
<dbReference type="SUPFAM" id="SSF48150">
    <property type="entry name" value="DNA-glycosylase"/>
    <property type="match status" value="1"/>
</dbReference>
<reference evidence="8" key="2">
    <citation type="submission" date="2018-05" db="EMBL/GenBank/DDBJ databases">
        <authorList>
            <person name="Ferrari B."/>
        </authorList>
    </citation>
    <scope>NUCLEOTIDE SEQUENCE</scope>
    <source>
        <strain evidence="8">RRmetagenome_bin12</strain>
    </source>
</reference>
<dbReference type="GO" id="GO:0032131">
    <property type="term" value="F:alkylated DNA binding"/>
    <property type="evidence" value="ECO:0007669"/>
    <property type="project" value="TreeGrafter"/>
</dbReference>
<dbReference type="EC" id="3.2.2.21" evidence="3"/>
<dbReference type="InterPro" id="IPR003265">
    <property type="entry name" value="HhH-GPD_domain"/>
</dbReference>
<evidence type="ECO:0000313" key="7">
    <source>
        <dbReference type="EMBL" id="MBJ7594924.1"/>
    </source>
</evidence>
<dbReference type="InterPro" id="IPR023170">
    <property type="entry name" value="HhH_base_excis_C"/>
</dbReference>
<dbReference type="InterPro" id="IPR037046">
    <property type="entry name" value="AlkA_N_sf"/>
</dbReference>
<dbReference type="Proteomes" id="UP000248724">
    <property type="component" value="Unassembled WGS sequence"/>
</dbReference>
<evidence type="ECO:0000256" key="4">
    <source>
        <dbReference type="ARBA" id="ARBA00022763"/>
    </source>
</evidence>
<evidence type="ECO:0000259" key="6">
    <source>
        <dbReference type="SMART" id="SM00478"/>
    </source>
</evidence>
<protein>
    <recommendedName>
        <fullName evidence="3">DNA-3-methyladenine glycosylase II</fullName>
        <ecNumber evidence="3">3.2.2.21</ecNumber>
    </recommendedName>
</protein>
<dbReference type="InterPro" id="IPR051912">
    <property type="entry name" value="Alkylbase_DNA_Glycosylase/TA"/>
</dbReference>
<evidence type="ECO:0000313" key="10">
    <source>
        <dbReference type="Proteomes" id="UP000606991"/>
    </source>
</evidence>
<feature type="domain" description="HhH-GPD" evidence="6">
    <location>
        <begin position="139"/>
        <end position="294"/>
    </location>
</feature>
<evidence type="ECO:0000256" key="3">
    <source>
        <dbReference type="ARBA" id="ARBA00012000"/>
    </source>
</evidence>
<dbReference type="GO" id="GO:0032993">
    <property type="term" value="C:protein-DNA complex"/>
    <property type="evidence" value="ECO:0007669"/>
    <property type="project" value="TreeGrafter"/>
</dbReference>
<dbReference type="GO" id="GO:0043916">
    <property type="term" value="F:DNA-7-methylguanine glycosylase activity"/>
    <property type="evidence" value="ECO:0007669"/>
    <property type="project" value="TreeGrafter"/>
</dbReference>
<gene>
    <name evidence="8" type="ORF">DLM65_09820</name>
    <name evidence="7" type="ORF">JF886_08705</name>
</gene>
<dbReference type="EMBL" id="QHBU01000189">
    <property type="protein sequence ID" value="PZR79818.1"/>
    <property type="molecule type" value="Genomic_DNA"/>
</dbReference>
<comment type="catalytic activity">
    <reaction evidence="1">
        <text>Hydrolysis of alkylated DNA, releasing 3-methyladenine, 3-methylguanine, 7-methylguanine and 7-methyladenine.</text>
        <dbReference type="EC" id="3.2.2.21"/>
    </reaction>
</comment>
<evidence type="ECO:0000256" key="1">
    <source>
        <dbReference type="ARBA" id="ARBA00000086"/>
    </source>
</evidence>
<evidence type="ECO:0000313" key="8">
    <source>
        <dbReference type="EMBL" id="PZR79818.1"/>
    </source>
</evidence>
<dbReference type="CDD" id="cd00056">
    <property type="entry name" value="ENDO3c"/>
    <property type="match status" value="1"/>
</dbReference>
<dbReference type="Gene3D" id="1.10.1670.10">
    <property type="entry name" value="Helix-hairpin-Helix base-excision DNA repair enzymes (C-terminal)"/>
    <property type="match status" value="1"/>
</dbReference>